<dbReference type="KEGG" id="xtr:100490355"/>
<sequence>MKLKGRAIRTQQQQHEDCRVWLDTAELKRKPMQTVLPNSSSIRFHPFSRRKPFEPAAFDFTQTKTPQPCTKQTSMHCYFTQAGIKTEVQNKQCKRKDYVPAVTASVHQKDIKELDTINYLSDSVCPQECSGSLVFMKNTASMNLPAEEQESLDSHKRHADMEQPVTTAKYGSDVMLENSFPPETSSLNQDSIHERGNVVRITYSCPTSCRDVEKTRNAPCTVLDSPFKWCSSEESDREQDDLYHSVATSQLFTQDSQGNRVISHYRKKKYLSVPLQDMTNKCQDILNTPSDSLSCNDDSLQRMFTQDSEGNVVIKH</sequence>
<keyword evidence="3" id="KW-0808">Transferase</keyword>
<evidence type="ECO:0000313" key="2">
    <source>
        <dbReference type="Proteomes" id="UP000008143"/>
    </source>
</evidence>
<dbReference type="InterPro" id="IPR029286">
    <property type="entry name" value="AUNIP"/>
</dbReference>
<dbReference type="Bgee" id="ENSXETG00000038797">
    <property type="expression patterns" value="Expressed in egg cell and 10 other cell types or tissues"/>
</dbReference>
<dbReference type="PANTHER" id="PTHR14526:SF2">
    <property type="entry name" value="AURORA KINASE A AND NINEIN-INTERACTING PROTEIN"/>
    <property type="match status" value="1"/>
</dbReference>
<reference evidence="1" key="2">
    <citation type="submission" date="2020-05" db="UniProtKB">
        <authorList>
            <consortium name="Ensembl"/>
        </authorList>
    </citation>
    <scope>IDENTIFICATION</scope>
</reference>
<dbReference type="GeneID" id="100490355"/>
<dbReference type="RefSeq" id="XP_004911653.1">
    <property type="nucleotide sequence ID" value="XM_004911596.4"/>
</dbReference>
<proteinExistence type="predicted"/>
<dbReference type="Xenbase" id="XB-GENE-29076874">
    <property type="gene designation" value="aunip"/>
</dbReference>
<evidence type="ECO:0000313" key="1">
    <source>
        <dbReference type="Ensembl" id="ENSXETP00000097768"/>
    </source>
</evidence>
<dbReference type="Ensembl" id="ENSXETT00000101126">
    <property type="protein sequence ID" value="ENSXETP00000097768"/>
    <property type="gene ID" value="ENSXETG00000038797"/>
</dbReference>
<name>A0A6I8SWM9_XENTR</name>
<dbReference type="Pfam" id="PF15334">
    <property type="entry name" value="AIB"/>
    <property type="match status" value="1"/>
</dbReference>
<dbReference type="GO" id="GO:0016301">
    <property type="term" value="F:kinase activity"/>
    <property type="evidence" value="ECO:0007669"/>
    <property type="project" value="UniProtKB-KW"/>
</dbReference>
<dbReference type="GeneTree" id="ENSGT01010000230050"/>
<evidence type="ECO:0000313" key="4">
    <source>
        <dbReference type="Xenbase" id="XB-GENE-29076874"/>
    </source>
</evidence>
<dbReference type="AlphaFoldDB" id="A0A6I8SWM9"/>
<evidence type="ECO:0000313" key="3">
    <source>
        <dbReference type="RefSeq" id="XP_004911653.1"/>
    </source>
</evidence>
<accession>A0A6I8SWM9</accession>
<keyword evidence="3" id="KW-0418">Kinase</keyword>
<dbReference type="CTD" id="79000"/>
<reference evidence="1" key="1">
    <citation type="journal article" date="2010" name="Science">
        <title>The genome of the Western clawed frog Xenopus tropicalis.</title>
        <authorList>
            <person name="Hellsten U."/>
            <person name="Harland R.M."/>
            <person name="Gilchrist M.J."/>
            <person name="Hendrix D."/>
            <person name="Jurka J."/>
            <person name="Kapitonov V."/>
            <person name="Ovcharenko I."/>
            <person name="Putnam N.H."/>
            <person name="Shu S."/>
            <person name="Taher L."/>
            <person name="Blitz I.L."/>
            <person name="Blumberg B."/>
            <person name="Dichmann D.S."/>
            <person name="Dubchak I."/>
            <person name="Amaya E."/>
            <person name="Detter J.C."/>
            <person name="Fletcher R."/>
            <person name="Gerhard D.S."/>
            <person name="Goodstein D."/>
            <person name="Graves T."/>
            <person name="Grigoriev I.V."/>
            <person name="Grimwood J."/>
            <person name="Kawashima T."/>
            <person name="Lindquist E."/>
            <person name="Lucas S.M."/>
            <person name="Mead P.E."/>
            <person name="Mitros T."/>
            <person name="Ogino H."/>
            <person name="Ohta Y."/>
            <person name="Poliakov A.V."/>
            <person name="Pollet N."/>
            <person name="Robert J."/>
            <person name="Salamov A."/>
            <person name="Sater A.K."/>
            <person name="Schmutz J."/>
            <person name="Terry A."/>
            <person name="Vize P.D."/>
            <person name="Warren W.C."/>
            <person name="Wells D."/>
            <person name="Wills A."/>
            <person name="Wilson R.K."/>
            <person name="Zimmerman L.B."/>
            <person name="Zorn A.M."/>
            <person name="Grainger R."/>
            <person name="Grammer T."/>
            <person name="Khokha M.K."/>
            <person name="Richardson P.M."/>
            <person name="Rokhsar D.S."/>
        </authorList>
    </citation>
    <scope>NUCLEOTIDE SEQUENCE [LARGE SCALE GENOMIC DNA]</scope>
    <source>
        <strain evidence="1">Nigerian</strain>
    </source>
</reference>
<dbReference type="OMA" id="RMFTQDS"/>
<protein>
    <submittedName>
        <fullName evidence="1 3">Aurora kinase A and ninein-interacting protein</fullName>
    </submittedName>
</protein>
<dbReference type="Proteomes" id="UP000008143">
    <property type="component" value="Chromosome 2"/>
</dbReference>
<reference evidence="3" key="3">
    <citation type="submission" date="2025-04" db="UniProtKB">
        <authorList>
            <consortium name="RefSeq"/>
        </authorList>
    </citation>
    <scope>IDENTIFICATION</scope>
    <source>
        <strain evidence="3">Nigerian</strain>
        <tissue evidence="3">Liver and blood</tissue>
    </source>
</reference>
<dbReference type="OrthoDB" id="9946974at2759"/>
<dbReference type="PANTHER" id="PTHR14526">
    <property type="entry name" value="AURORA KINASE A AND NINEIN-INTERACTING PROTEIN"/>
    <property type="match status" value="1"/>
</dbReference>
<gene>
    <name evidence="1 3 4" type="primary">aunip</name>
</gene>
<dbReference type="AGR" id="Xenbase:XB-GENE-29076874"/>
<keyword evidence="2" id="KW-1185">Reference proteome</keyword>
<organism evidence="1">
    <name type="scientific">Xenopus tropicalis</name>
    <name type="common">Western clawed frog</name>
    <name type="synonym">Silurana tropicalis</name>
    <dbReference type="NCBI Taxonomy" id="8364"/>
    <lineage>
        <taxon>Eukaryota</taxon>
        <taxon>Metazoa</taxon>
        <taxon>Chordata</taxon>
        <taxon>Craniata</taxon>
        <taxon>Vertebrata</taxon>
        <taxon>Euteleostomi</taxon>
        <taxon>Amphibia</taxon>
        <taxon>Batrachia</taxon>
        <taxon>Anura</taxon>
        <taxon>Pipoidea</taxon>
        <taxon>Pipidae</taxon>
        <taxon>Xenopodinae</taxon>
        <taxon>Xenopus</taxon>
        <taxon>Silurana</taxon>
    </lineage>
</organism>